<dbReference type="AlphaFoldDB" id="A0A1H5Y4U1"/>
<dbReference type="Gene3D" id="2.115.10.10">
    <property type="entry name" value="Tachylectin 2"/>
    <property type="match status" value="2"/>
</dbReference>
<dbReference type="PANTHER" id="PTHR44103:SF1">
    <property type="entry name" value="PROPROTEIN CONVERTASE P"/>
    <property type="match status" value="1"/>
</dbReference>
<accession>A0A1H5Y4U1</accession>
<dbReference type="Proteomes" id="UP000236732">
    <property type="component" value="Unassembled WGS sequence"/>
</dbReference>
<evidence type="ECO:0000313" key="3">
    <source>
        <dbReference type="EMBL" id="SEG18852.1"/>
    </source>
</evidence>
<feature type="chain" id="PRO_5009290163" evidence="2">
    <location>
        <begin position="23"/>
        <end position="514"/>
    </location>
</feature>
<dbReference type="PANTHER" id="PTHR44103">
    <property type="entry name" value="PROPROTEIN CONVERTASE P"/>
    <property type="match status" value="1"/>
</dbReference>
<dbReference type="Pfam" id="PF13517">
    <property type="entry name" value="FG-GAP_3"/>
    <property type="match status" value="2"/>
</dbReference>
<gene>
    <name evidence="3" type="ORF">SAMN05444920_102135</name>
</gene>
<reference evidence="3 4" key="1">
    <citation type="submission" date="2016-10" db="EMBL/GenBank/DDBJ databases">
        <authorList>
            <person name="de Groot N.N."/>
        </authorList>
    </citation>
    <scope>NUCLEOTIDE SEQUENCE [LARGE SCALE GENOMIC DNA]</scope>
    <source>
        <strain evidence="3 4">CGMCC 4.7037</strain>
    </source>
</reference>
<dbReference type="InterPro" id="IPR028994">
    <property type="entry name" value="Integrin_alpha_N"/>
</dbReference>
<keyword evidence="1 2" id="KW-0732">Signal</keyword>
<proteinExistence type="predicted"/>
<dbReference type="RefSeq" id="WP_103954878.1">
    <property type="nucleotide sequence ID" value="NZ_FNVT01000002.1"/>
</dbReference>
<keyword evidence="4" id="KW-1185">Reference proteome</keyword>
<protein>
    <submittedName>
        <fullName evidence="3">Repeat domain-containing protein</fullName>
    </submittedName>
</protein>
<evidence type="ECO:0000256" key="1">
    <source>
        <dbReference type="ARBA" id="ARBA00022729"/>
    </source>
</evidence>
<name>A0A1H5Y4U1_9ACTN</name>
<dbReference type="InterPro" id="IPR013517">
    <property type="entry name" value="FG-GAP"/>
</dbReference>
<dbReference type="OrthoDB" id="7671932at2"/>
<feature type="signal peptide" evidence="2">
    <location>
        <begin position="1"/>
        <end position="22"/>
    </location>
</feature>
<sequence length="514" mass="53821">MFKTLALTTITALTLTATPAMADPQPTRASDVTAAYDLAACDPKGTTATDAALATRLNGTLQAKMRGYMSAYRVSCARMVVKAVRDRGLDPHAAVIAITTTIVETSIQNISEEVDHDSLGLFQQRASWGSRAQRLDPVWATNAFLDKMLRLYPGNSWRTAPVGEVCQAVQVSAYPSRYQPQAGDAQLIVNALLTPTGGQEPDDATGEAVDFDGDGKPDLLGTTADGTLRVYRGTGSPGRPSVDAGTTIGSGWNSITRITVADIDNDGKNDLVGRGADGGLYAYLNKGSADFSGTRVTIGSGWEGITRVVVGDFNDDGKTDLLGQSTDGTLYAYLNTGTPGAPNISTRVLVGTGWDGIARVLVADADNDGKTDVIGQSADGTLYAYLNTGAPNFANRVQIGTGWDGVSLVSTADIDGDDKTDVLARHGDGTLSAYLNKGVPGAPDISDRRQIGTGWNSVDRLTFADMDADGRTDVVGRFTDGTLNTYLAKGAADISTTVTIGSGWQGITRLAVVN</sequence>
<dbReference type="EMBL" id="FNVT01000002">
    <property type="protein sequence ID" value="SEG18852.1"/>
    <property type="molecule type" value="Genomic_DNA"/>
</dbReference>
<evidence type="ECO:0000256" key="2">
    <source>
        <dbReference type="SAM" id="SignalP"/>
    </source>
</evidence>
<organism evidence="3 4">
    <name type="scientific">Nonomuraea solani</name>
    <dbReference type="NCBI Taxonomy" id="1144553"/>
    <lineage>
        <taxon>Bacteria</taxon>
        <taxon>Bacillati</taxon>
        <taxon>Actinomycetota</taxon>
        <taxon>Actinomycetes</taxon>
        <taxon>Streptosporangiales</taxon>
        <taxon>Streptosporangiaceae</taxon>
        <taxon>Nonomuraea</taxon>
    </lineage>
</organism>
<dbReference type="SUPFAM" id="SSF69318">
    <property type="entry name" value="Integrin alpha N-terminal domain"/>
    <property type="match status" value="1"/>
</dbReference>
<evidence type="ECO:0000313" key="4">
    <source>
        <dbReference type="Proteomes" id="UP000236732"/>
    </source>
</evidence>